<dbReference type="EMBL" id="BSFI01000004">
    <property type="protein sequence ID" value="GLK67063.1"/>
    <property type="molecule type" value="Genomic_DNA"/>
</dbReference>
<keyword evidence="4" id="KW-1185">Reference proteome</keyword>
<dbReference type="Pfam" id="PF20061">
    <property type="entry name" value="DUF6460"/>
    <property type="match status" value="1"/>
</dbReference>
<evidence type="ECO:0000259" key="2">
    <source>
        <dbReference type="Pfam" id="PF20061"/>
    </source>
</evidence>
<dbReference type="RefSeq" id="WP_271167324.1">
    <property type="nucleotide sequence ID" value="NZ_BSFI01000004.1"/>
</dbReference>
<feature type="domain" description="DUF6460" evidence="2">
    <location>
        <begin position="58"/>
        <end position="90"/>
    </location>
</feature>
<dbReference type="InterPro" id="IPR045594">
    <property type="entry name" value="DUF6460"/>
</dbReference>
<keyword evidence="1" id="KW-0472">Membrane</keyword>
<evidence type="ECO:0000313" key="3">
    <source>
        <dbReference type="EMBL" id="GLK67063.1"/>
    </source>
</evidence>
<keyword evidence="1" id="KW-0812">Transmembrane</keyword>
<name>A0A9W6MUN0_9HYPH</name>
<reference evidence="3" key="2">
    <citation type="submission" date="2023-01" db="EMBL/GenBank/DDBJ databases">
        <authorList>
            <person name="Sun Q."/>
            <person name="Evtushenko L."/>
        </authorList>
    </citation>
    <scope>NUCLEOTIDE SEQUENCE</scope>
    <source>
        <strain evidence="3">VKM B-2347</strain>
    </source>
</reference>
<dbReference type="Proteomes" id="UP001143372">
    <property type="component" value="Unassembled WGS sequence"/>
</dbReference>
<gene>
    <name evidence="3" type="ORF">GCM10008179_07010</name>
</gene>
<feature type="transmembrane region" description="Helical" evidence="1">
    <location>
        <begin position="69"/>
        <end position="87"/>
    </location>
</feature>
<dbReference type="AlphaFoldDB" id="A0A9W6MUN0"/>
<reference evidence="3" key="1">
    <citation type="journal article" date="2014" name="Int. J. Syst. Evol. Microbiol.">
        <title>Complete genome sequence of Corynebacterium casei LMG S-19264T (=DSM 44701T), isolated from a smear-ripened cheese.</title>
        <authorList>
            <consortium name="US DOE Joint Genome Institute (JGI-PGF)"/>
            <person name="Walter F."/>
            <person name="Albersmeier A."/>
            <person name="Kalinowski J."/>
            <person name="Ruckert C."/>
        </authorList>
    </citation>
    <scope>NUCLEOTIDE SEQUENCE</scope>
    <source>
        <strain evidence="3">VKM B-2347</strain>
    </source>
</reference>
<evidence type="ECO:0000313" key="4">
    <source>
        <dbReference type="Proteomes" id="UP001143372"/>
    </source>
</evidence>
<protein>
    <recommendedName>
        <fullName evidence="2">DUF6460 domain-containing protein</fullName>
    </recommendedName>
</protein>
<organism evidence="3 4">
    <name type="scientific">Hansschlegelia plantiphila</name>
    <dbReference type="NCBI Taxonomy" id="374655"/>
    <lineage>
        <taxon>Bacteria</taxon>
        <taxon>Pseudomonadati</taxon>
        <taxon>Pseudomonadota</taxon>
        <taxon>Alphaproteobacteria</taxon>
        <taxon>Hyphomicrobiales</taxon>
        <taxon>Methylopilaceae</taxon>
        <taxon>Hansschlegelia</taxon>
    </lineage>
</organism>
<proteinExistence type="predicted"/>
<accession>A0A9W6MUN0</accession>
<feature type="transmembrane region" description="Helical" evidence="1">
    <location>
        <begin position="12"/>
        <end position="34"/>
    </location>
</feature>
<evidence type="ECO:0000256" key="1">
    <source>
        <dbReference type="SAM" id="Phobius"/>
    </source>
</evidence>
<sequence length="94" mass="10241">MAAGSNSLTRVFGGSPIGVLLRLVLLCVIVGLVMDQLNLNAFEVLRHAARAIEELIANSADLLRHIGRYFLIGAMVVIPIWILLRIFRMGSGRG</sequence>
<comment type="caution">
    <text evidence="3">The sequence shown here is derived from an EMBL/GenBank/DDBJ whole genome shotgun (WGS) entry which is preliminary data.</text>
</comment>
<keyword evidence="1" id="KW-1133">Transmembrane helix</keyword>